<keyword evidence="5" id="KW-1185">Reference proteome</keyword>
<dbReference type="Gene3D" id="1.10.10.60">
    <property type="entry name" value="Homeodomain-like"/>
    <property type="match status" value="1"/>
</dbReference>
<dbReference type="OrthoDB" id="7553339at2759"/>
<evidence type="ECO:0000313" key="4">
    <source>
        <dbReference type="EMBL" id="CAF4543898.1"/>
    </source>
</evidence>
<dbReference type="AlphaFoldDB" id="A0A816DDT1"/>
<name>A0A816DDT1_9BILA</name>
<feature type="non-terminal residue" evidence="3">
    <location>
        <position position="252"/>
    </location>
</feature>
<dbReference type="PROSITE" id="PS51253">
    <property type="entry name" value="HTH_CENPB"/>
    <property type="match status" value="1"/>
</dbReference>
<comment type="caution">
    <text evidence="3">The sequence shown here is derived from an EMBL/GenBank/DDBJ whole genome shotgun (WGS) entry which is preliminary data.</text>
</comment>
<dbReference type="InterPro" id="IPR006600">
    <property type="entry name" value="HTH_CenpB_DNA-bd_dom"/>
</dbReference>
<dbReference type="GO" id="GO:0003677">
    <property type="term" value="F:DNA binding"/>
    <property type="evidence" value="ECO:0007669"/>
    <property type="project" value="UniProtKB-KW"/>
</dbReference>
<feature type="domain" description="HTH CENPB-type" evidence="2">
    <location>
        <begin position="137"/>
        <end position="208"/>
    </location>
</feature>
<organism evidence="3 5">
    <name type="scientific">Didymodactylos carnosus</name>
    <dbReference type="NCBI Taxonomy" id="1234261"/>
    <lineage>
        <taxon>Eukaryota</taxon>
        <taxon>Metazoa</taxon>
        <taxon>Spiralia</taxon>
        <taxon>Gnathifera</taxon>
        <taxon>Rotifera</taxon>
        <taxon>Eurotatoria</taxon>
        <taxon>Bdelloidea</taxon>
        <taxon>Philodinida</taxon>
        <taxon>Philodinidae</taxon>
        <taxon>Didymodactylos</taxon>
    </lineage>
</organism>
<accession>A0A816DDT1</accession>
<evidence type="ECO:0000313" key="3">
    <source>
        <dbReference type="EMBL" id="CAF1636931.1"/>
    </source>
</evidence>
<dbReference type="InterPro" id="IPR009057">
    <property type="entry name" value="Homeodomain-like_sf"/>
</dbReference>
<keyword evidence="1" id="KW-0238">DNA-binding</keyword>
<sequence>MLTERISENDAYRPTDDVQVQELVDHLFEIIQNFLSASSFEIEEKSTLDHADSFDYSPEDECQEGEVEEEVESDEEIGESDEQLVQKFSLEYMEKVLDYYDEINETGKRKRSWRSVHSRFRRIPHRQYLSRFRDYVVRQGSKRQKTDEIDSFVFELFEGAREQSLCIHDNDLRRWALQKAREQSMFEFSASVHWLANFKHRHNIVSRKITKIVSRHSIENVDEIEKSAKEFVNAVREQSKNYSPNEIFNTDQ</sequence>
<reference evidence="3" key="1">
    <citation type="submission" date="2021-02" db="EMBL/GenBank/DDBJ databases">
        <authorList>
            <person name="Nowell W R."/>
        </authorList>
    </citation>
    <scope>NUCLEOTIDE SEQUENCE</scope>
</reference>
<evidence type="ECO:0000259" key="2">
    <source>
        <dbReference type="PROSITE" id="PS51253"/>
    </source>
</evidence>
<dbReference type="EMBL" id="CAJOBC010114235">
    <property type="protein sequence ID" value="CAF4543898.1"/>
    <property type="molecule type" value="Genomic_DNA"/>
</dbReference>
<dbReference type="Proteomes" id="UP000681722">
    <property type="component" value="Unassembled WGS sequence"/>
</dbReference>
<dbReference type="Pfam" id="PF03221">
    <property type="entry name" value="HTH_Tnp_Tc5"/>
    <property type="match status" value="1"/>
</dbReference>
<dbReference type="EMBL" id="CAJNOQ010045802">
    <property type="protein sequence ID" value="CAF1636931.1"/>
    <property type="molecule type" value="Genomic_DNA"/>
</dbReference>
<protein>
    <recommendedName>
        <fullName evidence="2">HTH CENPB-type domain-containing protein</fullName>
    </recommendedName>
</protein>
<proteinExistence type="predicted"/>
<dbReference type="SUPFAM" id="SSF46689">
    <property type="entry name" value="Homeodomain-like"/>
    <property type="match status" value="1"/>
</dbReference>
<gene>
    <name evidence="3" type="ORF">GPM918_LOCUS44712</name>
    <name evidence="4" type="ORF">SRO942_LOCUS46707</name>
</gene>
<evidence type="ECO:0000313" key="5">
    <source>
        <dbReference type="Proteomes" id="UP000663829"/>
    </source>
</evidence>
<dbReference type="SMART" id="SM00674">
    <property type="entry name" value="CENPB"/>
    <property type="match status" value="1"/>
</dbReference>
<evidence type="ECO:0000256" key="1">
    <source>
        <dbReference type="ARBA" id="ARBA00023125"/>
    </source>
</evidence>
<dbReference type="Proteomes" id="UP000663829">
    <property type="component" value="Unassembled WGS sequence"/>
</dbReference>